<feature type="modified residue" description="4-aspartylphosphate" evidence="8">
    <location>
        <position position="727"/>
    </location>
</feature>
<evidence type="ECO:0000256" key="8">
    <source>
        <dbReference type="PROSITE-ProRule" id="PRU00169"/>
    </source>
</evidence>
<keyword evidence="3 8" id="KW-0597">Phosphoprotein</keyword>
<keyword evidence="5 14" id="KW-0418">Kinase</keyword>
<dbReference type="SUPFAM" id="SSF55874">
    <property type="entry name" value="ATPase domain of HSP90 chaperone/DNA topoisomerase II/histidine kinase"/>
    <property type="match status" value="1"/>
</dbReference>
<feature type="domain" description="Histidine kinase" evidence="10">
    <location>
        <begin position="371"/>
        <end position="509"/>
    </location>
</feature>
<dbReference type="Gene3D" id="3.40.50.2300">
    <property type="match status" value="1"/>
</dbReference>
<organism evidence="14 15">
    <name type="scientific">Anabaena sphaerica FACHB-251</name>
    <dbReference type="NCBI Taxonomy" id="2692883"/>
    <lineage>
        <taxon>Bacteria</taxon>
        <taxon>Bacillati</taxon>
        <taxon>Cyanobacteriota</taxon>
        <taxon>Cyanophyceae</taxon>
        <taxon>Nostocales</taxon>
        <taxon>Nostocaceae</taxon>
        <taxon>Anabaena</taxon>
    </lineage>
</organism>
<dbReference type="PROSITE" id="PS50851">
    <property type="entry name" value="CHEW"/>
    <property type="match status" value="1"/>
</dbReference>
<dbReference type="FunFam" id="3.30.565.10:FF:000016">
    <property type="entry name" value="Chemotaxis protein CheA, putative"/>
    <property type="match status" value="1"/>
</dbReference>
<dbReference type="PANTHER" id="PTHR43395:SF1">
    <property type="entry name" value="CHEMOTAXIS PROTEIN CHEA"/>
    <property type="match status" value="1"/>
</dbReference>
<dbReference type="PANTHER" id="PTHR43395">
    <property type="entry name" value="SENSOR HISTIDINE KINASE CHEA"/>
    <property type="match status" value="1"/>
</dbReference>
<reference evidence="15" key="1">
    <citation type="journal article" date="2020" name="ISME J.">
        <title>Comparative genomics reveals insights into cyanobacterial evolution and habitat adaptation.</title>
        <authorList>
            <person name="Chen M.Y."/>
            <person name="Teng W.K."/>
            <person name="Zhao L."/>
            <person name="Hu C.X."/>
            <person name="Zhou Y.K."/>
            <person name="Han B.P."/>
            <person name="Song L.R."/>
            <person name="Shu W.S."/>
        </authorList>
    </citation>
    <scope>NUCLEOTIDE SEQUENCE [LARGE SCALE GENOMIC DNA]</scope>
    <source>
        <strain evidence="15">FACHB-251</strain>
    </source>
</reference>
<comment type="caution">
    <text evidence="14">The sequence shown here is derived from an EMBL/GenBank/DDBJ whole genome shotgun (WGS) entry which is preliminary data.</text>
</comment>
<dbReference type="AlphaFoldDB" id="A0A926WDQ9"/>
<dbReference type="InterPro" id="IPR001789">
    <property type="entry name" value="Sig_transdc_resp-reg_receiver"/>
</dbReference>
<dbReference type="PROSITE" id="PS50110">
    <property type="entry name" value="RESPONSE_REGULATORY"/>
    <property type="match status" value="1"/>
</dbReference>
<dbReference type="InterPro" id="IPR011006">
    <property type="entry name" value="CheY-like_superfamily"/>
</dbReference>
<dbReference type="RefSeq" id="WP_190557382.1">
    <property type="nucleotide sequence ID" value="NZ_JACJQU010000002.1"/>
</dbReference>
<keyword evidence="15" id="KW-1185">Reference proteome</keyword>
<dbReference type="InterPro" id="IPR036641">
    <property type="entry name" value="HPT_dom_sf"/>
</dbReference>
<dbReference type="Pfam" id="PF00072">
    <property type="entry name" value="Response_reg"/>
    <property type="match status" value="1"/>
</dbReference>
<dbReference type="EC" id="2.7.13.3" evidence="2"/>
<gene>
    <name evidence="14" type="ORF">H6G06_04140</name>
</gene>
<dbReference type="CDD" id="cd00088">
    <property type="entry name" value="HPT"/>
    <property type="match status" value="1"/>
</dbReference>
<dbReference type="Proteomes" id="UP000662185">
    <property type="component" value="Unassembled WGS sequence"/>
</dbReference>
<dbReference type="GO" id="GO:0000160">
    <property type="term" value="P:phosphorelay signal transduction system"/>
    <property type="evidence" value="ECO:0007669"/>
    <property type="project" value="UniProtKB-KW"/>
</dbReference>
<dbReference type="InterPro" id="IPR002545">
    <property type="entry name" value="CheW-lke_dom"/>
</dbReference>
<evidence type="ECO:0000256" key="9">
    <source>
        <dbReference type="SAM" id="MobiDB-lite"/>
    </source>
</evidence>
<dbReference type="Gene3D" id="3.30.565.10">
    <property type="entry name" value="Histidine kinase-like ATPase, C-terminal domain"/>
    <property type="match status" value="1"/>
</dbReference>
<dbReference type="SUPFAM" id="SSF52172">
    <property type="entry name" value="CheY-like"/>
    <property type="match status" value="1"/>
</dbReference>
<evidence type="ECO:0000256" key="4">
    <source>
        <dbReference type="ARBA" id="ARBA00022679"/>
    </source>
</evidence>
<dbReference type="Pfam" id="PF02518">
    <property type="entry name" value="HATPase_c"/>
    <property type="match status" value="1"/>
</dbReference>
<feature type="domain" description="HPt" evidence="13">
    <location>
        <begin position="5"/>
        <end position="109"/>
    </location>
</feature>
<dbReference type="PROSITE" id="PS50894">
    <property type="entry name" value="HPT"/>
    <property type="match status" value="1"/>
</dbReference>
<feature type="compositionally biased region" description="Basic and acidic residues" evidence="9">
    <location>
        <begin position="146"/>
        <end position="159"/>
    </location>
</feature>
<dbReference type="SUPFAM" id="SSF47226">
    <property type="entry name" value="Histidine-containing phosphotransfer domain, HPT domain"/>
    <property type="match status" value="1"/>
</dbReference>
<dbReference type="InterPro" id="IPR003594">
    <property type="entry name" value="HATPase_dom"/>
</dbReference>
<dbReference type="Gene3D" id="2.30.30.40">
    <property type="entry name" value="SH3 Domains"/>
    <property type="match status" value="1"/>
</dbReference>
<comment type="catalytic activity">
    <reaction evidence="1">
        <text>ATP + protein L-histidine = ADP + protein N-phospho-L-histidine.</text>
        <dbReference type="EC" id="2.7.13.3"/>
    </reaction>
</comment>
<feature type="domain" description="CheW-like" evidence="12">
    <location>
        <begin position="511"/>
        <end position="654"/>
    </location>
</feature>
<sequence length="798" mass="88012">MRQESDFSHLSLLDLFSMEVKAQGTVLNDSLLALETKPNPIEELAALMRAAHSIKGAARIVQIDPAVTLAHTMEDCFVAAQSGTITLTAADVDVLLQAVDMLLQMAEACVSNPEPEFNDGSIQDLVSAIANIIKSPVSAGEQGSRGAEEQRSRGEVGGVGEKEELIPLASYTVPNPQSPIPNPQSPIPNPQSPVPSPQSPDILQQRVVRVSADNLNRLMGLAGESLVEAKWLETFADSLLKLKANQVQLSSLLDGLQKLWGNAEVEHQRHGNRQIEEQMSNARQTANECRQLLSDRHNELELFCQRFSHLGDRLYRQVIATHATPFAERGQSFPRMVRDLARELGKRVNLEIIGKSTLVDRDILERLEAPLLHILRNAIDHGIETPQERLAVGKPEEGTIRIEVFHRAGMLLITVSDDGRGIDIEVLRQEVINKNHINPEIATQLNETELMEFLFLPSFSTAKTVTEISGRGVGLDVVHSTVREVGGTVRAASQLGKGMTLYLQMPLTLSVLRTLLVEIAHEPYAFGLARIERLMMLPKSEIIVSENQPFFMLNDQPVGLISAHQVLELPSHNINKEFLSVVVISDGVTRITGSNRLNYYGLVVDRFLGECSLVVRPLDSRLGKVPNMSAGALMDDGSPVLIVDVEDLVRSITKIIASGQLSQVNQSTHQAVIKTYKRILVVDDSITVREMERKLLENNGYKVDVAVNGMDGWNAVRSGDYDLVVTDIDMPRMNGFELTTQIRANAKLKNLPVIIVSYKDREEDRIQGLEAGANYYLTKSSFHDSTLLKAVIDVIGEG</sequence>
<feature type="region of interest" description="Disordered" evidence="9">
    <location>
        <begin position="137"/>
        <end position="159"/>
    </location>
</feature>
<dbReference type="SMART" id="SM00260">
    <property type="entry name" value="CheW"/>
    <property type="match status" value="1"/>
</dbReference>
<protein>
    <recommendedName>
        <fullName evidence="2">histidine kinase</fullName>
        <ecNumber evidence="2">2.7.13.3</ecNumber>
    </recommendedName>
</protein>
<dbReference type="GO" id="GO:0004673">
    <property type="term" value="F:protein histidine kinase activity"/>
    <property type="evidence" value="ECO:0007669"/>
    <property type="project" value="UniProtKB-EC"/>
</dbReference>
<dbReference type="SUPFAM" id="SSF50341">
    <property type="entry name" value="CheW-like"/>
    <property type="match status" value="1"/>
</dbReference>
<dbReference type="PROSITE" id="PS50109">
    <property type="entry name" value="HIS_KIN"/>
    <property type="match status" value="1"/>
</dbReference>
<evidence type="ECO:0000256" key="5">
    <source>
        <dbReference type="ARBA" id="ARBA00022777"/>
    </source>
</evidence>
<dbReference type="InterPro" id="IPR036890">
    <property type="entry name" value="HATPase_C_sf"/>
</dbReference>
<evidence type="ECO:0000256" key="3">
    <source>
        <dbReference type="ARBA" id="ARBA00022553"/>
    </source>
</evidence>
<dbReference type="InterPro" id="IPR036061">
    <property type="entry name" value="CheW-like_dom_sf"/>
</dbReference>
<dbReference type="SMART" id="SM00387">
    <property type="entry name" value="HATPase_c"/>
    <property type="match status" value="1"/>
</dbReference>
<name>A0A926WDQ9_9NOST</name>
<evidence type="ECO:0000256" key="6">
    <source>
        <dbReference type="ARBA" id="ARBA00023012"/>
    </source>
</evidence>
<dbReference type="GO" id="GO:0006935">
    <property type="term" value="P:chemotaxis"/>
    <property type="evidence" value="ECO:0007669"/>
    <property type="project" value="InterPro"/>
</dbReference>
<evidence type="ECO:0000313" key="15">
    <source>
        <dbReference type="Proteomes" id="UP000662185"/>
    </source>
</evidence>
<feature type="modified residue" description="Phosphohistidine" evidence="7">
    <location>
        <position position="52"/>
    </location>
</feature>
<dbReference type="PRINTS" id="PR00344">
    <property type="entry name" value="BCTRLSENSOR"/>
</dbReference>
<proteinExistence type="predicted"/>
<dbReference type="InterPro" id="IPR004358">
    <property type="entry name" value="Sig_transdc_His_kin-like_C"/>
</dbReference>
<feature type="domain" description="Response regulatory" evidence="11">
    <location>
        <begin position="678"/>
        <end position="794"/>
    </location>
</feature>
<dbReference type="SMART" id="SM00448">
    <property type="entry name" value="REC"/>
    <property type="match status" value="1"/>
</dbReference>
<evidence type="ECO:0000259" key="12">
    <source>
        <dbReference type="PROSITE" id="PS50851"/>
    </source>
</evidence>
<dbReference type="InterPro" id="IPR051315">
    <property type="entry name" value="Bact_Chemotaxis_CheA"/>
</dbReference>
<evidence type="ECO:0000313" key="14">
    <source>
        <dbReference type="EMBL" id="MBD2292695.1"/>
    </source>
</evidence>
<dbReference type="Gene3D" id="1.20.120.160">
    <property type="entry name" value="HPT domain"/>
    <property type="match status" value="1"/>
</dbReference>
<evidence type="ECO:0000256" key="1">
    <source>
        <dbReference type="ARBA" id="ARBA00000085"/>
    </source>
</evidence>
<dbReference type="InterPro" id="IPR005467">
    <property type="entry name" value="His_kinase_dom"/>
</dbReference>
<dbReference type="SMART" id="SM00073">
    <property type="entry name" value="HPT"/>
    <property type="match status" value="1"/>
</dbReference>
<dbReference type="EMBL" id="JACJQU010000002">
    <property type="protein sequence ID" value="MBD2292695.1"/>
    <property type="molecule type" value="Genomic_DNA"/>
</dbReference>
<accession>A0A926WDQ9</accession>
<evidence type="ECO:0000259" key="11">
    <source>
        <dbReference type="PROSITE" id="PS50110"/>
    </source>
</evidence>
<dbReference type="InterPro" id="IPR008207">
    <property type="entry name" value="Sig_transdc_His_kin_Hpt_dom"/>
</dbReference>
<dbReference type="Pfam" id="PF01627">
    <property type="entry name" value="Hpt"/>
    <property type="match status" value="1"/>
</dbReference>
<feature type="compositionally biased region" description="Pro residues" evidence="9">
    <location>
        <begin position="176"/>
        <end position="198"/>
    </location>
</feature>
<evidence type="ECO:0000256" key="2">
    <source>
        <dbReference type="ARBA" id="ARBA00012438"/>
    </source>
</evidence>
<evidence type="ECO:0000256" key="7">
    <source>
        <dbReference type="PROSITE-ProRule" id="PRU00110"/>
    </source>
</evidence>
<feature type="region of interest" description="Disordered" evidence="9">
    <location>
        <begin position="171"/>
        <end position="200"/>
    </location>
</feature>
<keyword evidence="4" id="KW-0808">Transferase</keyword>
<dbReference type="Pfam" id="PF01584">
    <property type="entry name" value="CheW"/>
    <property type="match status" value="1"/>
</dbReference>
<keyword evidence="6" id="KW-0902">Two-component regulatory system</keyword>
<evidence type="ECO:0000259" key="13">
    <source>
        <dbReference type="PROSITE" id="PS50894"/>
    </source>
</evidence>
<evidence type="ECO:0000259" key="10">
    <source>
        <dbReference type="PROSITE" id="PS50109"/>
    </source>
</evidence>